<evidence type="ECO:0000313" key="2">
    <source>
        <dbReference type="Proteomes" id="UP000264141"/>
    </source>
</evidence>
<comment type="caution">
    <text evidence="1">The sequence shown here is derived from an EMBL/GenBank/DDBJ whole genome shotgun (WGS) entry which is preliminary data.</text>
</comment>
<evidence type="ECO:0008006" key="3">
    <source>
        <dbReference type="Google" id="ProtNLM"/>
    </source>
</evidence>
<gene>
    <name evidence="1" type="ORF">DEQ80_00170</name>
</gene>
<dbReference type="AlphaFoldDB" id="A0A3D1JCD8"/>
<dbReference type="Pfam" id="PF03966">
    <property type="entry name" value="Trm112p"/>
    <property type="match status" value="1"/>
</dbReference>
<dbReference type="Gene3D" id="2.20.25.10">
    <property type="match status" value="1"/>
</dbReference>
<proteinExistence type="predicted"/>
<dbReference type="SUPFAM" id="SSF158997">
    <property type="entry name" value="Trm112p-like"/>
    <property type="match status" value="1"/>
</dbReference>
<evidence type="ECO:0000313" key="1">
    <source>
        <dbReference type="EMBL" id="HCE16249.1"/>
    </source>
</evidence>
<protein>
    <recommendedName>
        <fullName evidence="3">Trm112 family protein</fullName>
    </recommendedName>
</protein>
<sequence length="75" mass="8520">MVNPELLEILRCPVCVREPGKEGLLTLHRESWLVCQDCDRKYPIVEDIPVMLIDEGDKWVSTPVDALPVPPPQIN</sequence>
<organism evidence="1 2">
    <name type="scientific">Anaerolinea thermolimosa</name>
    <dbReference type="NCBI Taxonomy" id="229919"/>
    <lineage>
        <taxon>Bacteria</taxon>
        <taxon>Bacillati</taxon>
        <taxon>Chloroflexota</taxon>
        <taxon>Anaerolineae</taxon>
        <taxon>Anaerolineales</taxon>
        <taxon>Anaerolineaceae</taxon>
        <taxon>Anaerolinea</taxon>
    </lineage>
</organism>
<name>A0A3D1JCD8_9CHLR</name>
<dbReference type="OrthoDB" id="9812205at2"/>
<reference evidence="1 2" key="1">
    <citation type="journal article" date="2018" name="Nat. Biotechnol.">
        <title>A standardized bacterial taxonomy based on genome phylogeny substantially revises the tree of life.</title>
        <authorList>
            <person name="Parks D.H."/>
            <person name="Chuvochina M."/>
            <person name="Waite D.W."/>
            <person name="Rinke C."/>
            <person name="Skarshewski A."/>
            <person name="Chaumeil P.A."/>
            <person name="Hugenholtz P."/>
        </authorList>
    </citation>
    <scope>NUCLEOTIDE SEQUENCE [LARGE SCALE GENOMIC DNA]</scope>
    <source>
        <strain evidence="1">UBA8781</strain>
    </source>
</reference>
<accession>A0A3D1JCD8</accession>
<dbReference type="STRING" id="229919.GCA_001050195_02265"/>
<dbReference type="Proteomes" id="UP000264141">
    <property type="component" value="Unassembled WGS sequence"/>
</dbReference>
<dbReference type="EMBL" id="DPBP01000001">
    <property type="protein sequence ID" value="HCE16249.1"/>
    <property type="molecule type" value="Genomic_DNA"/>
</dbReference>
<dbReference type="InterPro" id="IPR005651">
    <property type="entry name" value="Trm112-like"/>
</dbReference>
<dbReference type="RefSeq" id="WP_062193737.1">
    <property type="nucleotide sequence ID" value="NZ_DF967965.1"/>
</dbReference>